<reference evidence="10 11" key="1">
    <citation type="journal article" date="2022" name="Front. Cell. Infect. Microbiol.">
        <title>The Genomes of Two Strains of Taenia crassiceps the Animal Model for the Study of Human Cysticercosis.</title>
        <authorList>
            <person name="Bobes R.J."/>
            <person name="Estrada K."/>
            <person name="Rios-Valencia D.G."/>
            <person name="Calderon-Gallegos A."/>
            <person name="de la Torre P."/>
            <person name="Carrero J.C."/>
            <person name="Sanchez-Flores A."/>
            <person name="Laclette J.P."/>
        </authorList>
    </citation>
    <scope>NUCLEOTIDE SEQUENCE [LARGE SCALE GENOMIC DNA]</scope>
    <source>
        <strain evidence="10">WFUcys</strain>
    </source>
</reference>
<keyword evidence="5 8" id="KW-0811">Translocation</keyword>
<dbReference type="PANTHER" id="PTHR13172">
    <property type="entry name" value="MITOCHONDRIAL IMPORT INNER MEMBRANE TRANSLOCASE SUBUNIT TIM9B"/>
    <property type="match status" value="1"/>
</dbReference>
<gene>
    <name evidence="10" type="ORF">TcWFU_004102</name>
</gene>
<keyword evidence="6 8" id="KW-0496">Mitochondrion</keyword>
<accession>A0ABR4QBE3</accession>
<comment type="caution">
    <text evidence="10">The sequence shown here is derived from an EMBL/GenBank/DDBJ whole genome shotgun (WGS) entry which is preliminary data.</text>
</comment>
<keyword evidence="3" id="KW-0862">Zinc</keyword>
<proteinExistence type="inferred from homology"/>
<comment type="subcellular location">
    <subcellularLocation>
        <location evidence="8">Mitochondrion inner membrane</location>
        <topology evidence="8">Peripheral membrane protein</topology>
        <orientation evidence="8">Intermembrane side</orientation>
    </subcellularLocation>
</comment>
<evidence type="ECO:0000256" key="4">
    <source>
        <dbReference type="ARBA" id="ARBA00022927"/>
    </source>
</evidence>
<dbReference type="InterPro" id="IPR050673">
    <property type="entry name" value="Mito_inner_translocase_sub"/>
</dbReference>
<evidence type="ECO:0000259" key="9">
    <source>
        <dbReference type="Pfam" id="PF02953"/>
    </source>
</evidence>
<feature type="domain" description="Tim10-like" evidence="9">
    <location>
        <begin position="61"/>
        <end position="119"/>
    </location>
</feature>
<dbReference type="EMBL" id="JAKROA010000005">
    <property type="protein sequence ID" value="KAL5106765.1"/>
    <property type="molecule type" value="Genomic_DNA"/>
</dbReference>
<name>A0ABR4QBE3_9CEST</name>
<comment type="domain">
    <text evidence="8">The twin CX3C motif contains 4 conserved Cys residues that form 2 disulfide bonds in the mitochondrial intermembrane space.</text>
</comment>
<comment type="similarity">
    <text evidence="8">Belongs to the small Tim family.</text>
</comment>
<keyword evidence="2" id="KW-0479">Metal-binding</keyword>
<evidence type="ECO:0000313" key="11">
    <source>
        <dbReference type="Proteomes" id="UP001651158"/>
    </source>
</evidence>
<protein>
    <recommendedName>
        <fullName evidence="8">Mitochondrial import inner membrane translocase subunit</fullName>
    </recommendedName>
</protein>
<sequence>MFQSIRTYERLTQFNNIYGIYFDKSCPRSVLAVDSGGRFARAGHCPHARAMAMDKEMTDYLNQMQIKETSDLYVQCSTVCFKRCVMNFTARKLNDKELDCIEKCTQKFAKMNQRLTIRLFELNRDELAKQQQK</sequence>
<keyword evidence="8" id="KW-0472">Membrane</keyword>
<comment type="subunit">
    <text evidence="8">Heterohexamer.</text>
</comment>
<evidence type="ECO:0000256" key="8">
    <source>
        <dbReference type="RuleBase" id="RU367043"/>
    </source>
</evidence>
<keyword evidence="4 8" id="KW-0653">Protein transport</keyword>
<evidence type="ECO:0000256" key="6">
    <source>
        <dbReference type="ARBA" id="ARBA00023128"/>
    </source>
</evidence>
<evidence type="ECO:0000256" key="1">
    <source>
        <dbReference type="ARBA" id="ARBA00022448"/>
    </source>
</evidence>
<evidence type="ECO:0000256" key="3">
    <source>
        <dbReference type="ARBA" id="ARBA00022833"/>
    </source>
</evidence>
<dbReference type="Proteomes" id="UP001651158">
    <property type="component" value="Unassembled WGS sequence"/>
</dbReference>
<keyword evidence="8" id="KW-0999">Mitochondrion inner membrane</keyword>
<evidence type="ECO:0000313" key="10">
    <source>
        <dbReference type="EMBL" id="KAL5106765.1"/>
    </source>
</evidence>
<keyword evidence="11" id="KW-1185">Reference proteome</keyword>
<evidence type="ECO:0000256" key="2">
    <source>
        <dbReference type="ARBA" id="ARBA00022723"/>
    </source>
</evidence>
<evidence type="ECO:0000256" key="7">
    <source>
        <dbReference type="ARBA" id="ARBA00023157"/>
    </source>
</evidence>
<keyword evidence="7 8" id="KW-1015">Disulfide bond</keyword>
<evidence type="ECO:0000256" key="5">
    <source>
        <dbReference type="ARBA" id="ARBA00023010"/>
    </source>
</evidence>
<organism evidence="10 11">
    <name type="scientific">Taenia crassiceps</name>
    <dbReference type="NCBI Taxonomy" id="6207"/>
    <lineage>
        <taxon>Eukaryota</taxon>
        <taxon>Metazoa</taxon>
        <taxon>Spiralia</taxon>
        <taxon>Lophotrochozoa</taxon>
        <taxon>Platyhelminthes</taxon>
        <taxon>Cestoda</taxon>
        <taxon>Eucestoda</taxon>
        <taxon>Cyclophyllidea</taxon>
        <taxon>Taeniidae</taxon>
        <taxon>Taenia</taxon>
    </lineage>
</organism>
<keyword evidence="8" id="KW-0143">Chaperone</keyword>
<comment type="function">
    <text evidence="8">Mitochondrial intermembrane chaperone that participates in the import and insertion of some multi-pass transmembrane proteins into the mitochondrial inner membrane. Also required for the transfer of beta-barrel precursors from the TOM complex to the sorting and assembly machinery (SAM complex) of the outer membrane. Acts as a chaperone-like protein that protects the hydrophobic precursors from aggregation and guide them through the mitochondrial intermembrane space.</text>
</comment>
<dbReference type="InterPro" id="IPR035427">
    <property type="entry name" value="Tim10-like_dom_sf"/>
</dbReference>
<dbReference type="Pfam" id="PF02953">
    <property type="entry name" value="zf-Tim10_DDP"/>
    <property type="match status" value="1"/>
</dbReference>
<dbReference type="Gene3D" id="1.10.287.810">
    <property type="entry name" value="Mitochondrial import inner membrane translocase subunit tim13 like domains"/>
    <property type="match status" value="1"/>
</dbReference>
<dbReference type="SUPFAM" id="SSF144122">
    <property type="entry name" value="Tim10-like"/>
    <property type="match status" value="1"/>
</dbReference>
<dbReference type="InterPro" id="IPR004217">
    <property type="entry name" value="Tim10-like"/>
</dbReference>
<keyword evidence="1 8" id="KW-0813">Transport</keyword>